<dbReference type="KEGG" id="ptm:GSPATT00032441001"/>
<keyword evidence="3" id="KW-1185">Reference proteome</keyword>
<feature type="transmembrane region" description="Helical" evidence="1">
    <location>
        <begin position="78"/>
        <end position="95"/>
    </location>
</feature>
<dbReference type="HOGENOM" id="CLU_845820_0_0_1"/>
<reference evidence="2 3" key="1">
    <citation type="journal article" date="2006" name="Nature">
        <title>Global trends of whole-genome duplications revealed by the ciliate Paramecium tetraurelia.</title>
        <authorList>
            <consortium name="Genoscope"/>
            <person name="Aury J.-M."/>
            <person name="Jaillon O."/>
            <person name="Duret L."/>
            <person name="Noel B."/>
            <person name="Jubin C."/>
            <person name="Porcel B.M."/>
            <person name="Segurens B."/>
            <person name="Daubin V."/>
            <person name="Anthouard V."/>
            <person name="Aiach N."/>
            <person name="Arnaiz O."/>
            <person name="Billaut A."/>
            <person name="Beisson J."/>
            <person name="Blanc I."/>
            <person name="Bouhouche K."/>
            <person name="Camara F."/>
            <person name="Duharcourt S."/>
            <person name="Guigo R."/>
            <person name="Gogendeau D."/>
            <person name="Katinka M."/>
            <person name="Keller A.-M."/>
            <person name="Kissmehl R."/>
            <person name="Klotz C."/>
            <person name="Koll F."/>
            <person name="Le Moue A."/>
            <person name="Lepere C."/>
            <person name="Malinsky S."/>
            <person name="Nowacki M."/>
            <person name="Nowak J.K."/>
            <person name="Plattner H."/>
            <person name="Poulain J."/>
            <person name="Ruiz F."/>
            <person name="Serrano V."/>
            <person name="Zagulski M."/>
            <person name="Dessen P."/>
            <person name="Betermier M."/>
            <person name="Weissenbach J."/>
            <person name="Scarpelli C."/>
            <person name="Schachter V."/>
            <person name="Sperling L."/>
            <person name="Meyer E."/>
            <person name="Cohen J."/>
            <person name="Wincker P."/>
        </authorList>
    </citation>
    <scope>NUCLEOTIDE SEQUENCE [LARGE SCALE GENOMIC DNA]</scope>
    <source>
        <strain evidence="2 3">Stock d4-2</strain>
    </source>
</reference>
<protein>
    <recommendedName>
        <fullName evidence="4">Transmembrane protein</fullName>
    </recommendedName>
</protein>
<dbReference type="OMA" id="MEKIHEH"/>
<dbReference type="OrthoDB" id="297268at2759"/>
<name>A0BVM2_PARTE</name>
<keyword evidence="1" id="KW-1133">Transmembrane helix</keyword>
<organism evidence="2 3">
    <name type="scientific">Paramecium tetraurelia</name>
    <dbReference type="NCBI Taxonomy" id="5888"/>
    <lineage>
        <taxon>Eukaryota</taxon>
        <taxon>Sar</taxon>
        <taxon>Alveolata</taxon>
        <taxon>Ciliophora</taxon>
        <taxon>Intramacronucleata</taxon>
        <taxon>Oligohymenophorea</taxon>
        <taxon>Peniculida</taxon>
        <taxon>Parameciidae</taxon>
        <taxon>Paramecium</taxon>
    </lineage>
</organism>
<dbReference type="GeneID" id="5015771"/>
<dbReference type="InParanoid" id="A0BVM2"/>
<dbReference type="EMBL" id="CT868020">
    <property type="protein sequence ID" value="CAK62589.1"/>
    <property type="molecule type" value="Genomic_DNA"/>
</dbReference>
<proteinExistence type="predicted"/>
<gene>
    <name evidence="2" type="ORF">GSPATT00032441001</name>
</gene>
<keyword evidence="1" id="KW-0472">Membrane</keyword>
<evidence type="ECO:0000256" key="1">
    <source>
        <dbReference type="SAM" id="Phobius"/>
    </source>
</evidence>
<keyword evidence="1" id="KW-0812">Transmembrane</keyword>
<dbReference type="Proteomes" id="UP000000600">
    <property type="component" value="Unassembled WGS sequence"/>
</dbReference>
<dbReference type="AlphaFoldDB" id="A0BVM2"/>
<sequence length="329" mass="39747">MFVRLNNNLKIVCSYRLIVQLYNMIQYLKLGNFSNLSHFYKSTANLDLMIILKMSYLQSRNHIVHNVSAIYKLYKNNYLMNLLFSITLILHLLMNRIRIYSQRNRYNSIDESKFKSTTYRPIQEKNLQLINKNTLILYINRICKYIQELQQYKNEGYIRNILNKIFTSTSNFQDIQEIFSIPVVHLNRDILLNRTIHFINTLQIKPSQQTLYLQNFMKWFAYFDELLYSEMEKIHEHYLCGIQSKIVDQIKLNKLKQVELKRTLNPKKKEIIQYINQFSIKPIHKQFSSVQSIEQYENKFGEFDLISSYSRNYAKQLDKINLDLNQYYQ</sequence>
<evidence type="ECO:0000313" key="2">
    <source>
        <dbReference type="EMBL" id="CAK62589.1"/>
    </source>
</evidence>
<accession>A0BVM2</accession>
<evidence type="ECO:0008006" key="4">
    <source>
        <dbReference type="Google" id="ProtNLM"/>
    </source>
</evidence>
<evidence type="ECO:0000313" key="3">
    <source>
        <dbReference type="Proteomes" id="UP000000600"/>
    </source>
</evidence>
<dbReference type="RefSeq" id="XP_001429987.1">
    <property type="nucleotide sequence ID" value="XM_001429950.1"/>
</dbReference>